<dbReference type="EMBL" id="OX596093">
    <property type="protein sequence ID" value="CAI9714297.1"/>
    <property type="molecule type" value="Genomic_DNA"/>
</dbReference>
<accession>A0ACB0FN07</accession>
<name>A0ACB0FN07_RANTA</name>
<evidence type="ECO:0000313" key="2">
    <source>
        <dbReference type="Proteomes" id="UP001162501"/>
    </source>
</evidence>
<gene>
    <name evidence="1" type="ORF">MRATA1EN3_LOCUS25510</name>
</gene>
<reference evidence="1" key="1">
    <citation type="submission" date="2023-05" db="EMBL/GenBank/DDBJ databases">
        <authorList>
            <consortium name="ELIXIR-Norway"/>
        </authorList>
    </citation>
    <scope>NUCLEOTIDE SEQUENCE</scope>
</reference>
<proteinExistence type="predicted"/>
<organism evidence="1 2">
    <name type="scientific">Rangifer tarandus platyrhynchus</name>
    <name type="common">Svalbard reindeer</name>
    <dbReference type="NCBI Taxonomy" id="3082113"/>
    <lineage>
        <taxon>Eukaryota</taxon>
        <taxon>Metazoa</taxon>
        <taxon>Chordata</taxon>
        <taxon>Craniata</taxon>
        <taxon>Vertebrata</taxon>
        <taxon>Euteleostomi</taxon>
        <taxon>Mammalia</taxon>
        <taxon>Eutheria</taxon>
        <taxon>Laurasiatheria</taxon>
        <taxon>Artiodactyla</taxon>
        <taxon>Ruminantia</taxon>
        <taxon>Pecora</taxon>
        <taxon>Cervidae</taxon>
        <taxon>Odocoileinae</taxon>
        <taxon>Rangifer</taxon>
    </lineage>
</organism>
<sequence>MAAERRAARSCSSAYRKGDWRRQPLAAQPRDDLLSAAAWAPGMHVQCAFHTVPILETRRTQDAGADESKRGEEGTHPPTDRSSPFLAKHLPFTSTQDDCFRTQSSYNIYKTREEKAKCLHIYNLQCVISRTQESGSLSMNTPAPRKKGLALAGWHLLESEFRARVPQSTVAFLGVREKGRKQSSPSTPSCQLKSCLRRLALLRTRRRAGLRSPVLRLKSDEKSRM</sequence>
<dbReference type="Proteomes" id="UP001162501">
    <property type="component" value="Chromosome 9"/>
</dbReference>
<protein>
    <submittedName>
        <fullName evidence="1">Uncharacterized protein</fullName>
    </submittedName>
</protein>
<evidence type="ECO:0000313" key="1">
    <source>
        <dbReference type="EMBL" id="CAI9714297.1"/>
    </source>
</evidence>